<comment type="caution">
    <text evidence="1">The sequence shown here is derived from an EMBL/GenBank/DDBJ whole genome shotgun (WGS) entry which is preliminary data.</text>
</comment>
<keyword evidence="2" id="KW-1185">Reference proteome</keyword>
<dbReference type="Proteomes" id="UP001386955">
    <property type="component" value="Unassembled WGS sequence"/>
</dbReference>
<dbReference type="AlphaFoldDB" id="A0AAN9TBX0"/>
<evidence type="ECO:0000313" key="1">
    <source>
        <dbReference type="EMBL" id="KAK7411506.1"/>
    </source>
</evidence>
<dbReference type="EMBL" id="JAYMYS010000001">
    <property type="protein sequence ID" value="KAK7411506.1"/>
    <property type="molecule type" value="Genomic_DNA"/>
</dbReference>
<accession>A0AAN9TBX0</accession>
<name>A0AAN9TBX0_PSOTE</name>
<protein>
    <submittedName>
        <fullName evidence="1">Uncharacterized protein</fullName>
    </submittedName>
</protein>
<reference evidence="1 2" key="1">
    <citation type="submission" date="2024-01" db="EMBL/GenBank/DDBJ databases">
        <title>The genomes of 5 underutilized Papilionoideae crops provide insights into root nodulation and disease resistanc.</title>
        <authorList>
            <person name="Jiang F."/>
        </authorList>
    </citation>
    <scope>NUCLEOTIDE SEQUENCE [LARGE SCALE GENOMIC DNA]</scope>
    <source>
        <strain evidence="1">DUOXIRENSHENG_FW03</strain>
        <tissue evidence="1">Leaves</tissue>
    </source>
</reference>
<sequence>MLLFSVEGESVHRRKQYQVAYFVYWKCAFERQNHGKWVKDANLQLNFNTNTKLHSFTESKSVSVIVVSLQSIWRRCGRVIDRFVVFVYS</sequence>
<gene>
    <name evidence="1" type="ORF">VNO78_02940</name>
</gene>
<evidence type="ECO:0000313" key="2">
    <source>
        <dbReference type="Proteomes" id="UP001386955"/>
    </source>
</evidence>
<proteinExistence type="predicted"/>
<organism evidence="1 2">
    <name type="scientific">Psophocarpus tetragonolobus</name>
    <name type="common">Winged bean</name>
    <name type="synonym">Dolichos tetragonolobus</name>
    <dbReference type="NCBI Taxonomy" id="3891"/>
    <lineage>
        <taxon>Eukaryota</taxon>
        <taxon>Viridiplantae</taxon>
        <taxon>Streptophyta</taxon>
        <taxon>Embryophyta</taxon>
        <taxon>Tracheophyta</taxon>
        <taxon>Spermatophyta</taxon>
        <taxon>Magnoliopsida</taxon>
        <taxon>eudicotyledons</taxon>
        <taxon>Gunneridae</taxon>
        <taxon>Pentapetalae</taxon>
        <taxon>rosids</taxon>
        <taxon>fabids</taxon>
        <taxon>Fabales</taxon>
        <taxon>Fabaceae</taxon>
        <taxon>Papilionoideae</taxon>
        <taxon>50 kb inversion clade</taxon>
        <taxon>NPAAA clade</taxon>
        <taxon>indigoferoid/millettioid clade</taxon>
        <taxon>Phaseoleae</taxon>
        <taxon>Psophocarpus</taxon>
    </lineage>
</organism>